<dbReference type="Gene3D" id="3.60.15.10">
    <property type="entry name" value="Ribonuclease Z/Hydroxyacylglutathione hydrolase-like"/>
    <property type="match status" value="1"/>
</dbReference>
<dbReference type="PANTHER" id="PTHR42978:SF6">
    <property type="entry name" value="QUORUM-QUENCHING LACTONASE YTNP-RELATED"/>
    <property type="match status" value="1"/>
</dbReference>
<evidence type="ECO:0000256" key="4">
    <source>
        <dbReference type="ARBA" id="ARBA00022833"/>
    </source>
</evidence>
<comment type="caution">
    <text evidence="6">The sequence shown here is derived from an EMBL/GenBank/DDBJ whole genome shotgun (WGS) entry which is preliminary data.</text>
</comment>
<dbReference type="GO" id="GO:0102007">
    <property type="term" value="F:acyl-L-homoserine-lactone lactonohydrolase activity"/>
    <property type="evidence" value="ECO:0007669"/>
    <property type="project" value="UniProtKB-EC"/>
</dbReference>
<dbReference type="SMART" id="SM00849">
    <property type="entry name" value="Lactamase_B"/>
    <property type="match status" value="1"/>
</dbReference>
<dbReference type="CDD" id="cd16277">
    <property type="entry name" value="metallo-hydrolase-like_MBL-fold"/>
    <property type="match status" value="1"/>
</dbReference>
<organism evidence="6">
    <name type="scientific">mine drainage metagenome</name>
    <dbReference type="NCBI Taxonomy" id="410659"/>
    <lineage>
        <taxon>unclassified sequences</taxon>
        <taxon>metagenomes</taxon>
        <taxon>ecological metagenomes</taxon>
    </lineage>
</organism>
<gene>
    <name evidence="6" type="primary">aiiA_1</name>
    <name evidence="6" type="ORF">GALL_307320</name>
</gene>
<sequence length="305" mass="34089">MSDATDRWTVGNVTITRVVEFEIGGFPPGFMFAGLTEDRVKSVGWLHPHYADPDGTIRYAVQAYIIESQGRRIIVDTCVGNDKDRNNESWNHLKLPFLERLTEAGYPPESIDAVLCTHLHLDHVGWNTRWDGGKWVPTFPNARYLFGRVEWEHWSREVHSNGDMPQMVVELAEQDRVMVDSVLPIVDAGLHELVETDHRLTDEVVLFSTPGHSPGHVSVAIRSQGQEAAIMGDLIHNPIQFADPGICANFDFDQKVGLATRQAFINNHADRDVLVLGTHFPTPAVGHIVRDGEGWRFTPVGASDS</sequence>
<evidence type="ECO:0000313" key="6">
    <source>
        <dbReference type="EMBL" id="OIQ87398.1"/>
    </source>
</evidence>
<accession>A0A1J5QUP1</accession>
<dbReference type="AlphaFoldDB" id="A0A1J5QUP1"/>
<evidence type="ECO:0000259" key="5">
    <source>
        <dbReference type="SMART" id="SM00849"/>
    </source>
</evidence>
<keyword evidence="2" id="KW-0479">Metal-binding</keyword>
<dbReference type="GO" id="GO:0046872">
    <property type="term" value="F:metal ion binding"/>
    <property type="evidence" value="ECO:0007669"/>
    <property type="project" value="UniProtKB-KW"/>
</dbReference>
<dbReference type="PANTHER" id="PTHR42978">
    <property type="entry name" value="QUORUM-QUENCHING LACTONASE YTNP-RELATED-RELATED"/>
    <property type="match status" value="1"/>
</dbReference>
<keyword evidence="3 6" id="KW-0378">Hydrolase</keyword>
<dbReference type="InterPro" id="IPR036866">
    <property type="entry name" value="RibonucZ/Hydroxyglut_hydro"/>
</dbReference>
<dbReference type="SUPFAM" id="SSF56281">
    <property type="entry name" value="Metallo-hydrolase/oxidoreductase"/>
    <property type="match status" value="1"/>
</dbReference>
<feature type="domain" description="Metallo-beta-lactamase" evidence="5">
    <location>
        <begin position="60"/>
        <end position="279"/>
    </location>
</feature>
<proteinExistence type="inferred from homology"/>
<dbReference type="EC" id="3.1.1.81" evidence="6"/>
<keyword evidence="4" id="KW-0862">Zinc</keyword>
<dbReference type="InterPro" id="IPR051013">
    <property type="entry name" value="MBL_superfamily_lactonases"/>
</dbReference>
<evidence type="ECO:0000256" key="2">
    <source>
        <dbReference type="ARBA" id="ARBA00022723"/>
    </source>
</evidence>
<dbReference type="InterPro" id="IPR001279">
    <property type="entry name" value="Metallo-B-lactamas"/>
</dbReference>
<dbReference type="EMBL" id="MLJW01000424">
    <property type="protein sequence ID" value="OIQ87398.1"/>
    <property type="molecule type" value="Genomic_DNA"/>
</dbReference>
<evidence type="ECO:0000256" key="1">
    <source>
        <dbReference type="ARBA" id="ARBA00007749"/>
    </source>
</evidence>
<dbReference type="Pfam" id="PF00753">
    <property type="entry name" value="Lactamase_B"/>
    <property type="match status" value="1"/>
</dbReference>
<name>A0A1J5QUP1_9ZZZZ</name>
<protein>
    <submittedName>
        <fullName evidence="6">N-acyl homoserine lactonase</fullName>
        <ecNumber evidence="6">3.1.1.81</ecNumber>
    </submittedName>
</protein>
<evidence type="ECO:0000256" key="3">
    <source>
        <dbReference type="ARBA" id="ARBA00022801"/>
    </source>
</evidence>
<comment type="similarity">
    <text evidence="1">Belongs to the metallo-beta-lactamase superfamily.</text>
</comment>
<reference evidence="6" key="1">
    <citation type="submission" date="2016-10" db="EMBL/GenBank/DDBJ databases">
        <title>Sequence of Gallionella enrichment culture.</title>
        <authorList>
            <person name="Poehlein A."/>
            <person name="Muehling M."/>
            <person name="Daniel R."/>
        </authorList>
    </citation>
    <scope>NUCLEOTIDE SEQUENCE</scope>
</reference>